<reference evidence="2 3" key="1">
    <citation type="journal article" date="2017" name="Front. Microbiol.">
        <title>Strong Genomic and Phenotypic Heterogeneity in the Aeromonas sobria Species Complex.</title>
        <authorList>
            <person name="Gauthier J."/>
            <person name="Vincent A.T."/>
            <person name="Charette S.J."/>
            <person name="Derome N."/>
        </authorList>
    </citation>
    <scope>NUCLEOTIDE SEQUENCE [LARGE SCALE GENOMIC DNA]</scope>
    <source>
        <strain evidence="2 3">TM18</strain>
    </source>
</reference>
<comment type="caution">
    <text evidence="2">The sequence shown here is derived from an EMBL/GenBank/DDBJ whole genome shotgun (WGS) entry which is preliminary data.</text>
</comment>
<gene>
    <name evidence="2" type="ORF">CJP16_10530</name>
</gene>
<accession>A0A2N3IZD9</accession>
<feature type="compositionally biased region" description="Polar residues" evidence="1">
    <location>
        <begin position="35"/>
        <end position="44"/>
    </location>
</feature>
<proteinExistence type="predicted"/>
<feature type="region of interest" description="Disordered" evidence="1">
    <location>
        <begin position="1"/>
        <end position="81"/>
    </location>
</feature>
<dbReference type="AlphaFoldDB" id="A0A2N3IZD9"/>
<dbReference type="EMBL" id="NQMM01000028">
    <property type="protein sequence ID" value="PKQ78357.1"/>
    <property type="molecule type" value="Genomic_DNA"/>
</dbReference>
<name>A0A2N3IZD9_AERSO</name>
<dbReference type="RefSeq" id="WP_101324650.1">
    <property type="nucleotide sequence ID" value="NZ_NQMM01000028.1"/>
</dbReference>
<feature type="compositionally biased region" description="Polar residues" evidence="1">
    <location>
        <begin position="1"/>
        <end position="16"/>
    </location>
</feature>
<evidence type="ECO:0000256" key="1">
    <source>
        <dbReference type="SAM" id="MobiDB-lite"/>
    </source>
</evidence>
<evidence type="ECO:0000313" key="3">
    <source>
        <dbReference type="Proteomes" id="UP000233467"/>
    </source>
</evidence>
<protein>
    <submittedName>
        <fullName evidence="2">Uncharacterized protein</fullName>
    </submittedName>
</protein>
<sequence>MSNKKQTSPSVASQAAQVLKDPNASKIQRSLAGSALSQANTGKQPSAAMEAKAGAALQSDKYSGKTKTLAGSIVAQSDKNR</sequence>
<evidence type="ECO:0000313" key="2">
    <source>
        <dbReference type="EMBL" id="PKQ78357.1"/>
    </source>
</evidence>
<organism evidence="2 3">
    <name type="scientific">Aeromonas sobria</name>
    <dbReference type="NCBI Taxonomy" id="646"/>
    <lineage>
        <taxon>Bacteria</taxon>
        <taxon>Pseudomonadati</taxon>
        <taxon>Pseudomonadota</taxon>
        <taxon>Gammaproteobacteria</taxon>
        <taxon>Aeromonadales</taxon>
        <taxon>Aeromonadaceae</taxon>
        <taxon>Aeromonas</taxon>
    </lineage>
</organism>
<dbReference type="Proteomes" id="UP000233467">
    <property type="component" value="Unassembled WGS sequence"/>
</dbReference>
<keyword evidence="3" id="KW-1185">Reference proteome</keyword>